<dbReference type="EMBL" id="WDAL01000003">
    <property type="protein sequence ID" value="KAB6640186.1"/>
    <property type="molecule type" value="Genomic_DNA"/>
</dbReference>
<evidence type="ECO:0000256" key="10">
    <source>
        <dbReference type="ARBA" id="ARBA00022989"/>
    </source>
</evidence>
<protein>
    <recommendedName>
        <fullName evidence="3">histidine kinase</fullName>
        <ecNumber evidence="3">2.7.13.3</ecNumber>
    </recommendedName>
</protein>
<keyword evidence="11" id="KW-0902">Two-component regulatory system</keyword>
<keyword evidence="7" id="KW-0547">Nucleotide-binding</keyword>
<evidence type="ECO:0000256" key="4">
    <source>
        <dbReference type="ARBA" id="ARBA00022553"/>
    </source>
</evidence>
<dbReference type="PRINTS" id="PR00344">
    <property type="entry name" value="BCTRLSENSOR"/>
</dbReference>
<dbReference type="PROSITE" id="PS50109">
    <property type="entry name" value="HIS_KIN"/>
    <property type="match status" value="1"/>
</dbReference>
<evidence type="ECO:0000256" key="12">
    <source>
        <dbReference type="ARBA" id="ARBA00023136"/>
    </source>
</evidence>
<dbReference type="InterPro" id="IPR036890">
    <property type="entry name" value="HATPase_C_sf"/>
</dbReference>
<keyword evidence="4" id="KW-0597">Phosphoprotein</keyword>
<reference evidence="15 17" key="1">
    <citation type="journal article" date="2019" name="Nat. Med.">
        <title>A library of human gut bacterial isolates paired with longitudinal multiomics data enables mechanistic microbiome research.</title>
        <authorList>
            <person name="Poyet M."/>
            <person name="Groussin M."/>
            <person name="Gibbons S.M."/>
            <person name="Avila-Pacheco J."/>
            <person name="Jiang X."/>
            <person name="Kearney S.M."/>
            <person name="Perrotta A.R."/>
            <person name="Berdy B."/>
            <person name="Zhao S."/>
            <person name="Lieberman T.D."/>
            <person name="Swanson P.K."/>
            <person name="Smith M."/>
            <person name="Roesemann S."/>
            <person name="Alexander J.E."/>
            <person name="Rich S.A."/>
            <person name="Livny J."/>
            <person name="Vlamakis H."/>
            <person name="Clish C."/>
            <person name="Bullock K."/>
            <person name="Deik A."/>
            <person name="Scott J."/>
            <person name="Pierce K.A."/>
            <person name="Xavier R.J."/>
            <person name="Alm E.J."/>
        </authorList>
    </citation>
    <scope>NUCLEOTIDE SEQUENCE [LARGE SCALE GENOMIC DNA]</scope>
    <source>
        <strain evidence="15 17">BIOML-A98</strain>
    </source>
</reference>
<feature type="domain" description="Histidine kinase" evidence="14">
    <location>
        <begin position="452"/>
        <end position="665"/>
    </location>
</feature>
<dbReference type="SMART" id="SM00388">
    <property type="entry name" value="HisKA"/>
    <property type="match status" value="1"/>
</dbReference>
<reference evidence="16" key="2">
    <citation type="submission" date="2023-10" db="EMBL/GenBank/DDBJ databases">
        <title>Genome of potential pathogenic bacteria in Crohn's disease.</title>
        <authorList>
            <person name="Rodriguez-Palacios A."/>
        </authorList>
    </citation>
    <scope>NUCLEOTIDE SEQUENCE</scope>
    <source>
        <strain evidence="16">CavFT-hAR107</strain>
    </source>
</reference>
<dbReference type="InterPro" id="IPR004358">
    <property type="entry name" value="Sig_transdc_His_kin-like_C"/>
</dbReference>
<dbReference type="InterPro" id="IPR003594">
    <property type="entry name" value="HATPase_dom"/>
</dbReference>
<dbReference type="Pfam" id="PF02518">
    <property type="entry name" value="HATPase_c"/>
    <property type="match status" value="1"/>
</dbReference>
<dbReference type="Gene3D" id="3.30.565.10">
    <property type="entry name" value="Histidine kinase-like ATPase, C-terminal domain"/>
    <property type="match status" value="1"/>
</dbReference>
<comment type="subcellular location">
    <subcellularLocation>
        <location evidence="2">Membrane</location>
    </subcellularLocation>
</comment>
<comment type="catalytic activity">
    <reaction evidence="1">
        <text>ATP + protein L-histidine = ADP + protein N-phospho-L-histidine.</text>
        <dbReference type="EC" id="2.7.13.3"/>
    </reaction>
</comment>
<gene>
    <name evidence="15" type="ORF">GAY12_01835</name>
    <name evidence="16" type="ORF">RVY68_01125</name>
</gene>
<dbReference type="InterPro" id="IPR003661">
    <property type="entry name" value="HisK_dim/P_dom"/>
</dbReference>
<evidence type="ECO:0000313" key="15">
    <source>
        <dbReference type="EMBL" id="KAB6640186.1"/>
    </source>
</evidence>
<dbReference type="Pfam" id="PF00512">
    <property type="entry name" value="HisKA"/>
    <property type="match status" value="1"/>
</dbReference>
<dbReference type="InterPro" id="IPR005467">
    <property type="entry name" value="His_kinase_dom"/>
</dbReference>
<keyword evidence="5" id="KW-0808">Transferase</keyword>
<dbReference type="Gene3D" id="1.10.287.130">
    <property type="match status" value="1"/>
</dbReference>
<evidence type="ECO:0000259" key="14">
    <source>
        <dbReference type="PROSITE" id="PS50109"/>
    </source>
</evidence>
<evidence type="ECO:0000256" key="9">
    <source>
        <dbReference type="ARBA" id="ARBA00022840"/>
    </source>
</evidence>
<dbReference type="GO" id="GO:0016020">
    <property type="term" value="C:membrane"/>
    <property type="evidence" value="ECO:0007669"/>
    <property type="project" value="UniProtKB-SubCell"/>
</dbReference>
<proteinExistence type="predicted"/>
<keyword evidence="6 13" id="KW-0812">Transmembrane</keyword>
<comment type="caution">
    <text evidence="15">The sequence shown here is derived from an EMBL/GenBank/DDBJ whole genome shotgun (WGS) entry which is preliminary data.</text>
</comment>
<dbReference type="PANTHER" id="PTHR43711:SF31">
    <property type="entry name" value="HISTIDINE KINASE"/>
    <property type="match status" value="1"/>
</dbReference>
<evidence type="ECO:0000256" key="13">
    <source>
        <dbReference type="SAM" id="Phobius"/>
    </source>
</evidence>
<dbReference type="GO" id="GO:0005524">
    <property type="term" value="F:ATP binding"/>
    <property type="evidence" value="ECO:0007669"/>
    <property type="project" value="UniProtKB-KW"/>
</dbReference>
<dbReference type="SUPFAM" id="SSF55874">
    <property type="entry name" value="ATPase domain of HSP90 chaperone/DNA topoisomerase II/histidine kinase"/>
    <property type="match status" value="1"/>
</dbReference>
<evidence type="ECO:0000256" key="3">
    <source>
        <dbReference type="ARBA" id="ARBA00012438"/>
    </source>
</evidence>
<keyword evidence="10 13" id="KW-1133">Transmembrane helix</keyword>
<evidence type="ECO:0000256" key="2">
    <source>
        <dbReference type="ARBA" id="ARBA00004370"/>
    </source>
</evidence>
<dbReference type="EMBL" id="JAWDHD010000003">
    <property type="protein sequence ID" value="MDU0247333.1"/>
    <property type="molecule type" value="Genomic_DNA"/>
</dbReference>
<name>A0A380Z4E3_PHOVU</name>
<dbReference type="FunFam" id="3.30.565.10:FF:000006">
    <property type="entry name" value="Sensor histidine kinase WalK"/>
    <property type="match status" value="1"/>
</dbReference>
<keyword evidence="8 15" id="KW-0418">Kinase</keyword>
<dbReference type="InterPro" id="IPR050736">
    <property type="entry name" value="Sensor_HK_Regulatory"/>
</dbReference>
<dbReference type="Proteomes" id="UP000462015">
    <property type="component" value="Unassembled WGS sequence"/>
</dbReference>
<evidence type="ECO:0000313" key="16">
    <source>
        <dbReference type="EMBL" id="MDU0247333.1"/>
    </source>
</evidence>
<dbReference type="CDD" id="cd00082">
    <property type="entry name" value="HisKA"/>
    <property type="match status" value="1"/>
</dbReference>
<dbReference type="RefSeq" id="WP_115648779.1">
    <property type="nucleotide sequence ID" value="NZ_BAABZK010000002.1"/>
</dbReference>
<feature type="transmembrane region" description="Helical" evidence="13">
    <location>
        <begin position="392"/>
        <end position="416"/>
    </location>
</feature>
<feature type="transmembrane region" description="Helical" evidence="13">
    <location>
        <begin position="34"/>
        <end position="52"/>
    </location>
</feature>
<dbReference type="AlphaFoldDB" id="A0A380Z4E3"/>
<evidence type="ECO:0000256" key="7">
    <source>
        <dbReference type="ARBA" id="ARBA00022741"/>
    </source>
</evidence>
<dbReference type="InterPro" id="IPR036097">
    <property type="entry name" value="HisK_dim/P_sf"/>
</dbReference>
<evidence type="ECO:0000256" key="5">
    <source>
        <dbReference type="ARBA" id="ARBA00022679"/>
    </source>
</evidence>
<dbReference type="FunFam" id="1.10.287.130:FF:000004">
    <property type="entry name" value="Ethylene receptor 1"/>
    <property type="match status" value="1"/>
</dbReference>
<dbReference type="Proteomes" id="UP001181258">
    <property type="component" value="Unassembled WGS sequence"/>
</dbReference>
<keyword evidence="9" id="KW-0067">ATP-binding</keyword>
<dbReference type="EC" id="2.7.13.3" evidence="3"/>
<evidence type="ECO:0000256" key="1">
    <source>
        <dbReference type="ARBA" id="ARBA00000085"/>
    </source>
</evidence>
<keyword evidence="12 13" id="KW-0472">Membrane</keyword>
<organism evidence="15 17">
    <name type="scientific">Phocaeicola vulgatus</name>
    <name type="common">Bacteroides vulgatus</name>
    <dbReference type="NCBI Taxonomy" id="821"/>
    <lineage>
        <taxon>Bacteria</taxon>
        <taxon>Pseudomonadati</taxon>
        <taxon>Bacteroidota</taxon>
        <taxon>Bacteroidia</taxon>
        <taxon>Bacteroidales</taxon>
        <taxon>Bacteroidaceae</taxon>
        <taxon>Phocaeicola</taxon>
    </lineage>
</organism>
<sequence>MPIGCVLFLFYYLCSEFLEIILKEMRGLAIIFRFFMLLVLLLPVVALCPVKAETTSEGPILIVTSYNPETRSISDNLSAFMDEYRQRGGKYTPIIESMNCKNLSEAYLWKSRMASILGKYKGKNRPSLVILLGQEAWSAYISQDTEIAKKTPSICGMVSVNGLVLPDDSIDTRVWEPESKNIYTDFSDYNIVAGYVYEYDVDKNIKLMRRFYPDMRRVAFISDNTYGGLSMQALVKKEMKKYPDLETIWLDGRTETFMEVSERMRRLPQNTCVLLGTWRVDCTESYVIGNTTYMLRDANPTLPVFTIASVGLGHWALGGYTPEYHAVGKNIGAVTYDFLDKGDREGVDLLTIPGNYTFDIKRLHEFKLDSLNLPQGAVLVNKTPSFYEQYKYWVIGVVSAFMFLIACFLIAIYYIIRINHLKHNLEVSGEELLVAKEKAEESNRLKTAFLANMSHEIRTPLNAIVGFSSVLVSDDSSPAEKEQYCDIIQKNSDLLLHLINDILDISRMESGRIKFVWEECDVVELCQTALSTVEYGRKTSALFLFETPVPSLVVKTDAQRLKQVLINLLSNAAKFTPSGSIKLTVAIDKQHQQLELSVSDTGCGIPPDKSEKVFERFEKLNEYSQGTGLGLAISRLIIENLGGKIWVDKDYTEGARFVFTHPLTKKEKE</sequence>
<dbReference type="SMART" id="SM00387">
    <property type="entry name" value="HATPase_c"/>
    <property type="match status" value="1"/>
</dbReference>
<accession>A0A380Z4E3</accession>
<evidence type="ECO:0000313" key="17">
    <source>
        <dbReference type="Proteomes" id="UP000462015"/>
    </source>
</evidence>
<evidence type="ECO:0000256" key="6">
    <source>
        <dbReference type="ARBA" id="ARBA00022692"/>
    </source>
</evidence>
<dbReference type="PANTHER" id="PTHR43711">
    <property type="entry name" value="TWO-COMPONENT HISTIDINE KINASE"/>
    <property type="match status" value="1"/>
</dbReference>
<evidence type="ECO:0000256" key="8">
    <source>
        <dbReference type="ARBA" id="ARBA00022777"/>
    </source>
</evidence>
<dbReference type="SUPFAM" id="SSF47384">
    <property type="entry name" value="Homodimeric domain of signal transducing histidine kinase"/>
    <property type="match status" value="1"/>
</dbReference>
<evidence type="ECO:0000256" key="11">
    <source>
        <dbReference type="ARBA" id="ARBA00023012"/>
    </source>
</evidence>
<dbReference type="GO" id="GO:0000155">
    <property type="term" value="F:phosphorelay sensor kinase activity"/>
    <property type="evidence" value="ECO:0007669"/>
    <property type="project" value="InterPro"/>
</dbReference>